<feature type="region of interest" description="Disordered" evidence="1">
    <location>
        <begin position="1"/>
        <end position="20"/>
    </location>
</feature>
<reference evidence="2 3" key="1">
    <citation type="submission" date="2015-07" db="EMBL/GenBank/DDBJ databases">
        <title>Comparative genomics of the Sigatoka disease complex on banana suggests a link between parallel evolutionary changes in Pseudocercospora fijiensis and Pseudocercospora eumusae and increased virulence on the banana host.</title>
        <authorList>
            <person name="Chang T.-C."/>
            <person name="Salvucci A."/>
            <person name="Crous P.W."/>
            <person name="Stergiopoulos I."/>
        </authorList>
    </citation>
    <scope>NUCLEOTIDE SEQUENCE [LARGE SCALE GENOMIC DNA]</scope>
    <source>
        <strain evidence="2 3">CBS 116634</strain>
    </source>
</reference>
<keyword evidence="3" id="KW-1185">Reference proteome</keyword>
<name>A0A139I1S6_9PEZI</name>
<dbReference type="EMBL" id="LFZO01000419">
    <property type="protein sequence ID" value="KXT08661.1"/>
    <property type="molecule type" value="Genomic_DNA"/>
</dbReference>
<accession>A0A139I1S6</accession>
<sequence length="67" mass="7454">MHGRHKPFFPPTLFPGSQSAHLQRTALAARRRGSPAFCFSRSHKDTTARARASLAIDTNDTRIRAAH</sequence>
<proteinExistence type="predicted"/>
<dbReference type="AlphaFoldDB" id="A0A139I1S6"/>
<evidence type="ECO:0000256" key="1">
    <source>
        <dbReference type="SAM" id="MobiDB-lite"/>
    </source>
</evidence>
<dbReference type="Proteomes" id="UP000073492">
    <property type="component" value="Unassembled WGS sequence"/>
</dbReference>
<comment type="caution">
    <text evidence="2">The sequence shown here is derived from an EMBL/GenBank/DDBJ whole genome shotgun (WGS) entry which is preliminary data.</text>
</comment>
<gene>
    <name evidence="2" type="ORF">AC579_9418</name>
</gene>
<evidence type="ECO:0000313" key="2">
    <source>
        <dbReference type="EMBL" id="KXT08661.1"/>
    </source>
</evidence>
<protein>
    <submittedName>
        <fullName evidence="2">Uncharacterized protein</fullName>
    </submittedName>
</protein>
<organism evidence="2 3">
    <name type="scientific">Pseudocercospora musae</name>
    <dbReference type="NCBI Taxonomy" id="113226"/>
    <lineage>
        <taxon>Eukaryota</taxon>
        <taxon>Fungi</taxon>
        <taxon>Dikarya</taxon>
        <taxon>Ascomycota</taxon>
        <taxon>Pezizomycotina</taxon>
        <taxon>Dothideomycetes</taxon>
        <taxon>Dothideomycetidae</taxon>
        <taxon>Mycosphaerellales</taxon>
        <taxon>Mycosphaerellaceae</taxon>
        <taxon>Pseudocercospora</taxon>
    </lineage>
</organism>
<evidence type="ECO:0000313" key="3">
    <source>
        <dbReference type="Proteomes" id="UP000073492"/>
    </source>
</evidence>